<proteinExistence type="predicted"/>
<dbReference type="Proteomes" id="UP001465331">
    <property type="component" value="Unassembled WGS sequence"/>
</dbReference>
<keyword evidence="2" id="KW-1185">Reference proteome</keyword>
<dbReference type="EMBL" id="JBEPIJ010000002">
    <property type="protein sequence ID" value="MES0872819.1"/>
    <property type="molecule type" value="Genomic_DNA"/>
</dbReference>
<gene>
    <name evidence="1" type="ORF">ABSH63_02155</name>
</gene>
<sequence>MTETIGISEVKAKLAAVCDRAAQGEVIRFSRRRGNRVENFELRCVADGRRTFGAWQDKFSKAQLDSLSAPLTKAELDAWNT</sequence>
<organism evidence="1 2">
    <name type="scientific">Sinimarinibacterium thermocellulolyticum</name>
    <dbReference type="NCBI Taxonomy" id="3170016"/>
    <lineage>
        <taxon>Bacteria</taxon>
        <taxon>Pseudomonadati</taxon>
        <taxon>Pseudomonadota</taxon>
        <taxon>Gammaproteobacteria</taxon>
        <taxon>Nevskiales</taxon>
        <taxon>Nevskiaceae</taxon>
        <taxon>Sinimarinibacterium</taxon>
    </lineage>
</organism>
<evidence type="ECO:0000313" key="2">
    <source>
        <dbReference type="Proteomes" id="UP001465331"/>
    </source>
</evidence>
<protein>
    <submittedName>
        <fullName evidence="1">Uncharacterized protein</fullName>
    </submittedName>
</protein>
<name>A0ABV2A6T0_9GAMM</name>
<reference evidence="1 2" key="1">
    <citation type="submission" date="2024-06" db="EMBL/GenBank/DDBJ databases">
        <authorList>
            <person name="Li Z."/>
            <person name="Jiang Y."/>
        </authorList>
    </citation>
    <scope>NUCLEOTIDE SEQUENCE [LARGE SCALE GENOMIC DNA]</scope>
    <source>
        <strain evidence="1 2">HSW-8</strain>
    </source>
</reference>
<dbReference type="RefSeq" id="WP_352887016.1">
    <property type="nucleotide sequence ID" value="NZ_JBEPIJ010000002.1"/>
</dbReference>
<accession>A0ABV2A6T0</accession>
<comment type="caution">
    <text evidence="1">The sequence shown here is derived from an EMBL/GenBank/DDBJ whole genome shotgun (WGS) entry which is preliminary data.</text>
</comment>
<evidence type="ECO:0000313" key="1">
    <source>
        <dbReference type="EMBL" id="MES0872819.1"/>
    </source>
</evidence>